<reference evidence="10 11" key="1">
    <citation type="submission" date="2016-09" db="EMBL/GenBank/DDBJ databases">
        <title>Rhizobium sp. nov., a novel species isolated from the rice rhizosphere.</title>
        <authorList>
            <person name="Zhao J."/>
            <person name="Zhang X."/>
        </authorList>
    </citation>
    <scope>NUCLEOTIDE SEQUENCE [LARGE SCALE GENOMIC DNA]</scope>
    <source>
        <strain evidence="10 11">MH17</strain>
    </source>
</reference>
<evidence type="ECO:0000256" key="6">
    <source>
        <dbReference type="SAM" id="MobiDB-lite"/>
    </source>
</evidence>
<accession>A0A1Q9AH25</accession>
<feature type="transmembrane region" description="Helical" evidence="7">
    <location>
        <begin position="193"/>
        <end position="215"/>
    </location>
</feature>
<keyword evidence="5" id="KW-0175">Coiled coil</keyword>
<dbReference type="GO" id="GO:0005886">
    <property type="term" value="C:plasma membrane"/>
    <property type="evidence" value="ECO:0007669"/>
    <property type="project" value="TreeGrafter"/>
</dbReference>
<feature type="transmembrane region" description="Helical" evidence="7">
    <location>
        <begin position="6"/>
        <end position="27"/>
    </location>
</feature>
<dbReference type="SMART" id="SM00304">
    <property type="entry name" value="HAMP"/>
    <property type="match status" value="2"/>
</dbReference>
<evidence type="ECO:0000256" key="4">
    <source>
        <dbReference type="PROSITE-ProRule" id="PRU00284"/>
    </source>
</evidence>
<evidence type="ECO:0000313" key="11">
    <source>
        <dbReference type="Proteomes" id="UP000186143"/>
    </source>
</evidence>
<dbReference type="SMART" id="SM00283">
    <property type="entry name" value="MA"/>
    <property type="match status" value="1"/>
</dbReference>
<comment type="similarity">
    <text evidence="3">Belongs to the methyl-accepting chemotaxis (MCP) protein family.</text>
</comment>
<dbReference type="PANTHER" id="PTHR43531:SF11">
    <property type="entry name" value="METHYL-ACCEPTING CHEMOTAXIS PROTEIN 3"/>
    <property type="match status" value="1"/>
</dbReference>
<dbReference type="PROSITE" id="PS50111">
    <property type="entry name" value="CHEMOTAXIS_TRANSDUC_2"/>
    <property type="match status" value="1"/>
</dbReference>
<keyword evidence="4" id="KW-0807">Transducer</keyword>
<keyword evidence="7" id="KW-0812">Transmembrane</keyword>
<dbReference type="Gene3D" id="6.10.340.10">
    <property type="match status" value="1"/>
</dbReference>
<feature type="domain" description="HAMP" evidence="9">
    <location>
        <begin position="213"/>
        <end position="266"/>
    </location>
</feature>
<sequence length="682" mass="72020">MKNVPILGKFLILLAAFGLFTIATAFYSGSKLMDIDANYTRLISKEANTATLVARGSRNLQAARSAIAELLIARTEEDDKKALADLQDARDRYLNRMETAQALMPEDARIGAMKAEGQRIINQICAPVIKAGTAGFSDEEVKSAQALFSDACQPAFRDLSTKMSDVTNDVIAVMLSRSDKMTDVSWTVSRNNVLGVVAGLVLVLIASFFSIRAWIVRPVNHMVGTMSRLAGGDLTAEIADDVRRDEIGQMARAVGVFKENGLKARRLESEAEASRSESDRERQRNAEAEARRAAAMAQATNGLGEGLRHLASGDLGYQLSETFAEEFESLRADFNGAVAQLRQSMSAVAQAASSIDSGANEVSRGADDLSKRTEQQAASLEETAAALDQITANVANSSKRADEARRVAREANDNAARSGTVVADAVNAMQRIEQSSGQIANIIGVIDEIAFQTNLLALNAGVEAARAGEAGKGFAVVAQEVRELAQRSAQAAKEIKELIRNSSGEVESGVLLVSQTGEVLKAIETSIVDINQHMEAIATSAREQSVGLAEVNSAVNQMDQVTQQNAAMVEETNAAGASLASDATRLREIISQFRLGEGATVAMAAGAGAGSRTTWQAPAARPASSPKSPAAKPRSATPVAASSTHAAKPSPARALTNKLAAAFSGGSSGSKTTSAQDNWEEF</sequence>
<comment type="subcellular location">
    <subcellularLocation>
        <location evidence="1">Membrane</location>
    </subcellularLocation>
</comment>
<dbReference type="AlphaFoldDB" id="A0A1Q9AH25"/>
<feature type="coiled-coil region" evidence="5">
    <location>
        <begin position="370"/>
        <end position="414"/>
    </location>
</feature>
<evidence type="ECO:0000256" key="1">
    <source>
        <dbReference type="ARBA" id="ARBA00004370"/>
    </source>
</evidence>
<dbReference type="Pfam" id="PF00672">
    <property type="entry name" value="HAMP"/>
    <property type="match status" value="1"/>
</dbReference>
<dbReference type="Pfam" id="PF00015">
    <property type="entry name" value="MCPsignal"/>
    <property type="match status" value="1"/>
</dbReference>
<keyword evidence="7" id="KW-0472">Membrane</keyword>
<gene>
    <name evidence="10" type="ORF">BJF92_03145</name>
</gene>
<dbReference type="OrthoDB" id="3378718at2"/>
<feature type="region of interest" description="Disordered" evidence="6">
    <location>
        <begin position="267"/>
        <end position="293"/>
    </location>
</feature>
<feature type="compositionally biased region" description="Low complexity" evidence="6">
    <location>
        <begin position="617"/>
        <end position="636"/>
    </location>
</feature>
<evidence type="ECO:0000259" key="9">
    <source>
        <dbReference type="PROSITE" id="PS50885"/>
    </source>
</evidence>
<feature type="domain" description="HAMP" evidence="9">
    <location>
        <begin position="294"/>
        <end position="346"/>
    </location>
</feature>
<dbReference type="InterPro" id="IPR004089">
    <property type="entry name" value="MCPsignal_dom"/>
</dbReference>
<dbReference type="EMBL" id="MKIO01000033">
    <property type="protein sequence ID" value="OLP54424.1"/>
    <property type="molecule type" value="Genomic_DNA"/>
</dbReference>
<feature type="domain" description="Methyl-accepting transducer" evidence="8">
    <location>
        <begin position="351"/>
        <end position="580"/>
    </location>
</feature>
<dbReference type="InterPro" id="IPR003660">
    <property type="entry name" value="HAMP_dom"/>
</dbReference>
<organism evidence="10 11">
    <name type="scientific">Xaviernesmea rhizosphaerae</name>
    <dbReference type="NCBI Taxonomy" id="1672749"/>
    <lineage>
        <taxon>Bacteria</taxon>
        <taxon>Pseudomonadati</taxon>
        <taxon>Pseudomonadota</taxon>
        <taxon>Alphaproteobacteria</taxon>
        <taxon>Hyphomicrobiales</taxon>
        <taxon>Rhizobiaceae</taxon>
        <taxon>Rhizobium/Agrobacterium group</taxon>
        <taxon>Xaviernesmea</taxon>
    </lineage>
</organism>
<evidence type="ECO:0000256" key="2">
    <source>
        <dbReference type="ARBA" id="ARBA00022500"/>
    </source>
</evidence>
<dbReference type="CDD" id="cd06225">
    <property type="entry name" value="HAMP"/>
    <property type="match status" value="1"/>
</dbReference>
<dbReference type="GO" id="GO:0007165">
    <property type="term" value="P:signal transduction"/>
    <property type="evidence" value="ECO:0007669"/>
    <property type="project" value="UniProtKB-KW"/>
</dbReference>
<evidence type="ECO:0000256" key="3">
    <source>
        <dbReference type="ARBA" id="ARBA00029447"/>
    </source>
</evidence>
<comment type="caution">
    <text evidence="10">The sequence shown here is derived from an EMBL/GenBank/DDBJ whole genome shotgun (WGS) entry which is preliminary data.</text>
</comment>
<dbReference type="STRING" id="1672749.BJF92_03145"/>
<dbReference type="GO" id="GO:0004888">
    <property type="term" value="F:transmembrane signaling receptor activity"/>
    <property type="evidence" value="ECO:0007669"/>
    <property type="project" value="TreeGrafter"/>
</dbReference>
<keyword evidence="7" id="KW-1133">Transmembrane helix</keyword>
<dbReference type="GO" id="GO:0006935">
    <property type="term" value="P:chemotaxis"/>
    <property type="evidence" value="ECO:0007669"/>
    <property type="project" value="UniProtKB-KW"/>
</dbReference>
<dbReference type="CDD" id="cd11386">
    <property type="entry name" value="MCP_signal"/>
    <property type="match status" value="1"/>
</dbReference>
<dbReference type="FunFam" id="1.10.287.950:FF:000001">
    <property type="entry name" value="Methyl-accepting chemotaxis sensory transducer"/>
    <property type="match status" value="1"/>
</dbReference>
<proteinExistence type="inferred from homology"/>
<evidence type="ECO:0000313" key="10">
    <source>
        <dbReference type="EMBL" id="OLP54424.1"/>
    </source>
</evidence>
<dbReference type="PROSITE" id="PS50885">
    <property type="entry name" value="HAMP"/>
    <property type="match status" value="2"/>
</dbReference>
<dbReference type="Proteomes" id="UP000186143">
    <property type="component" value="Unassembled WGS sequence"/>
</dbReference>
<evidence type="ECO:0000256" key="5">
    <source>
        <dbReference type="SAM" id="Coils"/>
    </source>
</evidence>
<protein>
    <submittedName>
        <fullName evidence="10">Chemotaxis protein</fullName>
    </submittedName>
</protein>
<dbReference type="PANTHER" id="PTHR43531">
    <property type="entry name" value="PROTEIN ICFG"/>
    <property type="match status" value="1"/>
</dbReference>
<dbReference type="RefSeq" id="WP_075635610.1">
    <property type="nucleotide sequence ID" value="NZ_MKIO01000033.1"/>
</dbReference>
<evidence type="ECO:0000256" key="7">
    <source>
        <dbReference type="SAM" id="Phobius"/>
    </source>
</evidence>
<feature type="compositionally biased region" description="Polar residues" evidence="6">
    <location>
        <begin position="671"/>
        <end position="682"/>
    </location>
</feature>
<name>A0A1Q9AH25_9HYPH</name>
<keyword evidence="2" id="KW-0145">Chemotaxis</keyword>
<dbReference type="Gene3D" id="1.10.287.950">
    <property type="entry name" value="Methyl-accepting chemotaxis protein"/>
    <property type="match status" value="1"/>
</dbReference>
<feature type="coiled-coil region" evidence="5">
    <location>
        <begin position="72"/>
        <end position="103"/>
    </location>
</feature>
<feature type="compositionally biased region" description="Basic and acidic residues" evidence="6">
    <location>
        <begin position="267"/>
        <end position="292"/>
    </location>
</feature>
<dbReference type="SUPFAM" id="SSF58104">
    <property type="entry name" value="Methyl-accepting chemotaxis protein (MCP) signaling domain"/>
    <property type="match status" value="1"/>
</dbReference>
<dbReference type="SUPFAM" id="SSF158472">
    <property type="entry name" value="HAMP domain-like"/>
    <property type="match status" value="1"/>
</dbReference>
<feature type="region of interest" description="Disordered" evidence="6">
    <location>
        <begin position="612"/>
        <end position="682"/>
    </location>
</feature>
<evidence type="ECO:0000259" key="8">
    <source>
        <dbReference type="PROSITE" id="PS50111"/>
    </source>
</evidence>
<dbReference type="InterPro" id="IPR051310">
    <property type="entry name" value="MCP_chemotaxis"/>
</dbReference>